<dbReference type="STRING" id="507626.LOKO_00255"/>
<evidence type="ECO:0000313" key="2">
    <source>
        <dbReference type="Proteomes" id="UP000063387"/>
    </source>
</evidence>
<dbReference type="Proteomes" id="UP000063387">
    <property type="component" value="Chromosome"/>
</dbReference>
<dbReference type="OrthoDB" id="6172407at2"/>
<dbReference type="KEGG" id="hco:LOKO_00255"/>
<dbReference type="PATRIC" id="fig|507626.3.peg.250"/>
<accession>A0A0X8HB26</accession>
<name>A0A0X8HB26_9GAMM</name>
<protein>
    <submittedName>
        <fullName evidence="1">Uncharacterized protein</fullName>
    </submittedName>
</protein>
<reference evidence="1 2" key="1">
    <citation type="journal article" date="2016" name="Genome Announc.">
        <title>Draft Genome Sequence of 'Halomonas chromatireducens' Strain AGD 8-3, a Haloalkaliphilic Chromate- and Selenite-Reducing Gammaproteobacterium.</title>
        <authorList>
            <person name="Sharko F.S."/>
            <person name="Shapovalova A.A."/>
            <person name="Tsygankova S.V."/>
            <person name="Komova A.V."/>
            <person name="Boulygina E.S."/>
            <person name="Teslyuk A.B."/>
            <person name="Gotovtsev P.M."/>
            <person name="Namsaraev Z.B."/>
            <person name="Khijniak T.V."/>
            <person name="Nedoluzhko A.V."/>
            <person name="Vasilov R.G."/>
        </authorList>
    </citation>
    <scope>NUCLEOTIDE SEQUENCE [LARGE SCALE GENOMIC DNA]</scope>
    <source>
        <strain evidence="1 2">AGD 8-3</strain>
    </source>
</reference>
<dbReference type="RefSeq" id="WP_066443995.1">
    <property type="nucleotide sequence ID" value="NZ_CP014226.1"/>
</dbReference>
<reference evidence="1 2" key="2">
    <citation type="submission" date="2016-02" db="EMBL/GenBank/DDBJ databases">
        <authorList>
            <person name="Wen L."/>
            <person name="He K."/>
            <person name="Yang H."/>
        </authorList>
    </citation>
    <scope>NUCLEOTIDE SEQUENCE [LARGE SCALE GENOMIC DNA]</scope>
    <source>
        <strain evidence="1 2">AGD 8-3</strain>
    </source>
</reference>
<dbReference type="EMBL" id="CP014226">
    <property type="protein sequence ID" value="AMC99351.1"/>
    <property type="molecule type" value="Genomic_DNA"/>
</dbReference>
<dbReference type="AlphaFoldDB" id="A0A0X8HB26"/>
<organism evidence="1 2">
    <name type="scientific">Halomonas chromatireducens</name>
    <dbReference type="NCBI Taxonomy" id="507626"/>
    <lineage>
        <taxon>Bacteria</taxon>
        <taxon>Pseudomonadati</taxon>
        <taxon>Pseudomonadota</taxon>
        <taxon>Gammaproteobacteria</taxon>
        <taxon>Oceanospirillales</taxon>
        <taxon>Halomonadaceae</taxon>
        <taxon>Halomonas</taxon>
    </lineage>
</organism>
<keyword evidence="2" id="KW-1185">Reference proteome</keyword>
<sequence>MTLTDRYYLSRAALSGDACTMERASSALAAITQCLQDDATLANAFRRDGLLTAIDIIAGELADRADFLREMAEEEGDDV</sequence>
<proteinExistence type="predicted"/>
<evidence type="ECO:0000313" key="1">
    <source>
        <dbReference type="EMBL" id="AMC99351.1"/>
    </source>
</evidence>
<gene>
    <name evidence="1" type="ORF">LOKO_00255</name>
</gene>